<dbReference type="Gene3D" id="3.10.450.50">
    <property type="match status" value="1"/>
</dbReference>
<accession>A0A508X951</accession>
<protein>
    <recommendedName>
        <fullName evidence="2">SnoaL-like domain-containing protein</fullName>
    </recommendedName>
</protein>
<proteinExistence type="predicted"/>
<reference evidence="1" key="1">
    <citation type="submission" date="2019-06" db="EMBL/GenBank/DDBJ databases">
        <authorList>
            <person name="Le Quere A."/>
            <person name="Colella S."/>
        </authorList>
    </citation>
    <scope>NUCLEOTIDE SEQUENCE</scope>
    <source>
        <strain evidence="1">EmedicaeMD41</strain>
    </source>
</reference>
<evidence type="ECO:0008006" key="2">
    <source>
        <dbReference type="Google" id="ProtNLM"/>
    </source>
</evidence>
<dbReference type="Proteomes" id="UP000507954">
    <property type="component" value="Unassembled WGS sequence"/>
</dbReference>
<gene>
    <name evidence="1" type="ORF">EMEDMD4_980026</name>
</gene>
<dbReference type="SUPFAM" id="SSF54427">
    <property type="entry name" value="NTF2-like"/>
    <property type="match status" value="1"/>
</dbReference>
<dbReference type="EMBL" id="CABFNB010000170">
    <property type="protein sequence ID" value="VTZ66156.1"/>
    <property type="molecule type" value="Genomic_DNA"/>
</dbReference>
<sequence>MAWPRILAMLRERLVRSVGSALNGVRDRTGPSVGSTEGVNMKTSGIFGAAAVFLLLAASAAFAANECPGASQMPWRDYRGGSLVAPTPEERHDVIDLLSQYAWTMDNRDFNGLAALFVDTGQYFHCDPGDVNAVLAISAGSLAKQFQTMFANLAATNSIATRLLSNILIGKREDGTFEVALTVQVTIQTIGVSAAQLDYMAKIYATIKKDGDLMKFLTLKIAPFQSGIQASAR</sequence>
<dbReference type="AlphaFoldDB" id="A0A508X951"/>
<evidence type="ECO:0000313" key="1">
    <source>
        <dbReference type="EMBL" id="VTZ66156.1"/>
    </source>
</evidence>
<organism evidence="1">
    <name type="scientific">Sinorhizobium medicae</name>
    <dbReference type="NCBI Taxonomy" id="110321"/>
    <lineage>
        <taxon>Bacteria</taxon>
        <taxon>Pseudomonadati</taxon>
        <taxon>Pseudomonadota</taxon>
        <taxon>Alphaproteobacteria</taxon>
        <taxon>Hyphomicrobiales</taxon>
        <taxon>Rhizobiaceae</taxon>
        <taxon>Sinorhizobium/Ensifer group</taxon>
        <taxon>Sinorhizobium</taxon>
    </lineage>
</organism>
<dbReference type="InterPro" id="IPR032710">
    <property type="entry name" value="NTF2-like_dom_sf"/>
</dbReference>
<name>A0A508X951_9HYPH</name>